<dbReference type="Proteomes" id="UP001558353">
    <property type="component" value="Unassembled WGS sequence"/>
</dbReference>
<evidence type="ECO:0000259" key="4">
    <source>
        <dbReference type="PROSITE" id="PS50043"/>
    </source>
</evidence>
<dbReference type="RefSeq" id="WP_368522541.1">
    <property type="nucleotide sequence ID" value="NZ_JAYWMA010000007.1"/>
</dbReference>
<dbReference type="PANTHER" id="PTHR44688">
    <property type="entry name" value="DNA-BINDING TRANSCRIPTIONAL ACTIVATOR DEVR_DOSR"/>
    <property type="match status" value="1"/>
</dbReference>
<dbReference type="EMBL" id="JAYWMA010000007">
    <property type="protein sequence ID" value="MEX3528919.1"/>
    <property type="molecule type" value="Genomic_DNA"/>
</dbReference>
<dbReference type="PROSITE" id="PS50043">
    <property type="entry name" value="HTH_LUXR_2"/>
    <property type="match status" value="1"/>
</dbReference>
<dbReference type="PRINTS" id="PR00038">
    <property type="entry name" value="HTHLUXR"/>
</dbReference>
<accession>A0ABV3UUP6</accession>
<evidence type="ECO:0000256" key="3">
    <source>
        <dbReference type="ARBA" id="ARBA00023163"/>
    </source>
</evidence>
<keyword evidence="6" id="KW-1185">Reference proteome</keyword>
<keyword evidence="3" id="KW-0804">Transcription</keyword>
<dbReference type="SUPFAM" id="SSF48452">
    <property type="entry name" value="TPR-like"/>
    <property type="match status" value="1"/>
</dbReference>
<keyword evidence="1" id="KW-0805">Transcription regulation</keyword>
<dbReference type="PANTHER" id="PTHR44688:SF16">
    <property type="entry name" value="DNA-BINDING TRANSCRIPTIONAL ACTIVATOR DEVR_DOSR"/>
    <property type="match status" value="1"/>
</dbReference>
<dbReference type="InterPro" id="IPR041664">
    <property type="entry name" value="AAA_16"/>
</dbReference>
<gene>
    <name evidence="5" type="ORF">VVR64_07555</name>
</gene>
<protein>
    <submittedName>
        <fullName evidence="5">LuxR C-terminal-related transcriptional regulator</fullName>
    </submittedName>
</protein>
<dbReference type="InterPro" id="IPR000792">
    <property type="entry name" value="Tscrpt_reg_LuxR_C"/>
</dbReference>
<dbReference type="Pfam" id="PF13191">
    <property type="entry name" value="AAA_16"/>
    <property type="match status" value="1"/>
</dbReference>
<dbReference type="SMART" id="SM00421">
    <property type="entry name" value="HTH_LUXR"/>
    <property type="match status" value="1"/>
</dbReference>
<dbReference type="InterPro" id="IPR016032">
    <property type="entry name" value="Sig_transdc_resp-reg_C-effctor"/>
</dbReference>
<dbReference type="Gene3D" id="3.40.50.300">
    <property type="entry name" value="P-loop containing nucleotide triphosphate hydrolases"/>
    <property type="match status" value="1"/>
</dbReference>
<reference evidence="5 6" key="1">
    <citation type="journal article" date="2024" name="Fungal Genet. Biol.">
        <title>The porcine skin microbiome exhibits broad fungal antagonism.</title>
        <authorList>
            <person name="De La Cruz K.F."/>
            <person name="Townsend E.C."/>
            <person name="Alex Cheong J.Z."/>
            <person name="Salamzade R."/>
            <person name="Liu A."/>
            <person name="Sandstrom S."/>
            <person name="Davila E."/>
            <person name="Huang L."/>
            <person name="Xu K.H."/>
            <person name="Wu S.Y."/>
            <person name="Meudt J.J."/>
            <person name="Shanmuganayagam D."/>
            <person name="Gibson A.L.F."/>
            <person name="Kalan L.R."/>
        </authorList>
    </citation>
    <scope>NUCLEOTIDE SEQUENCE [LARGE SCALE GENOMIC DNA]</scope>
    <source>
        <strain evidence="5 6">LK2569</strain>
    </source>
</reference>
<sequence length="932" mass="98138">MQTRRPTIQNPISRAPARSLIERVAATAPGSGALIVLTGPAGSGKSAVLDDVLANLPGFQGIRVAALPWEKDVPGGILAHAATKAGAAPADSLSEASLLESGPGGTASASAIAALGARLAAHVDLHGSSTVIVVDDAQHADATSLRQLAGISKRLVNGRVAVILSADESGGAADAGLRELIGIADVVAAIAPLQVSEVRDLVYNSVGVPVDATAATALRRITGGWPGRIHEVLDAAPADHWRAPAPSIPLPPTWAASLRGRLSSLSDDVRHVAEAVAIFDGGAPVPLVRELAAVDAGASASSGAAGGSGSPSGSRGDALDAAVAAGLLRVTATAGSATVDFAVPMDRAVLLAELPPSRRERLHATAADRLLALDDEIGAIRQLASAATGPDADLSAALADHGRATGARGHWRDAARHLRLAADLAADDDTRRSLSLDAIEAMISASDIPEARLHARSLEPGPADPLQDALLGYLALHEGRRGEAGNRIDRAATTADAEFSALPSDLRARIATRKVLLGLVDWKPEDVVAWADRARQWSGPRDGSAAEASAIALIGQAALDGRMPSTGRREAHSPLHAQRRDMALGWLSLVHDDPVLARQLLQNRTQAEGSERISLWMDGWLARSHYVLGEWADAMNVVERGLARAERYEIKLLEPLLLWTGAQIAAYRGDTGLARSYVNRLSISPDSFHIQSIPSAMCRMQVATLATDSATAARAGDMLADINSRRDILHPGFWPWEDVYAQALLRVDRVDDAEAVTESALDRHDGSGILSLQAKMSVPAGGLAIVHGDADRGIRLLDEGVDAIESVPMPAYQSRIIYEYGQVLRRLGRRRRADEMFARAGEIFAAVGASEFVDRCNRERRAGGLGTRVTNSAGLTPQEEEIAAIIADGASNREAAAELFLSPKTVEYHLTRVYRKLGIRTRSELPGALRRR</sequence>
<dbReference type="InterPro" id="IPR011990">
    <property type="entry name" value="TPR-like_helical_dom_sf"/>
</dbReference>
<dbReference type="Gene3D" id="1.10.10.10">
    <property type="entry name" value="Winged helix-like DNA-binding domain superfamily/Winged helix DNA-binding domain"/>
    <property type="match status" value="1"/>
</dbReference>
<name>A0ABV3UUP6_9CORY</name>
<dbReference type="SUPFAM" id="SSF46894">
    <property type="entry name" value="C-terminal effector domain of the bipartite response regulators"/>
    <property type="match status" value="1"/>
</dbReference>
<evidence type="ECO:0000256" key="1">
    <source>
        <dbReference type="ARBA" id="ARBA00023015"/>
    </source>
</evidence>
<dbReference type="CDD" id="cd06170">
    <property type="entry name" value="LuxR_C_like"/>
    <property type="match status" value="1"/>
</dbReference>
<evidence type="ECO:0000256" key="2">
    <source>
        <dbReference type="ARBA" id="ARBA00023125"/>
    </source>
</evidence>
<dbReference type="Pfam" id="PF00196">
    <property type="entry name" value="GerE"/>
    <property type="match status" value="1"/>
</dbReference>
<keyword evidence="2" id="KW-0238">DNA-binding</keyword>
<feature type="domain" description="HTH luxR-type" evidence="4">
    <location>
        <begin position="868"/>
        <end position="932"/>
    </location>
</feature>
<evidence type="ECO:0000313" key="6">
    <source>
        <dbReference type="Proteomes" id="UP001558353"/>
    </source>
</evidence>
<dbReference type="SUPFAM" id="SSF52540">
    <property type="entry name" value="P-loop containing nucleoside triphosphate hydrolases"/>
    <property type="match status" value="1"/>
</dbReference>
<comment type="caution">
    <text evidence="5">The sequence shown here is derived from an EMBL/GenBank/DDBJ whole genome shotgun (WGS) entry which is preliminary data.</text>
</comment>
<organism evidence="5 6">
    <name type="scientific">Corynebacterium xerosis</name>
    <dbReference type="NCBI Taxonomy" id="1725"/>
    <lineage>
        <taxon>Bacteria</taxon>
        <taxon>Bacillati</taxon>
        <taxon>Actinomycetota</taxon>
        <taxon>Actinomycetes</taxon>
        <taxon>Mycobacteriales</taxon>
        <taxon>Corynebacteriaceae</taxon>
        <taxon>Corynebacterium</taxon>
    </lineage>
</organism>
<evidence type="ECO:0000313" key="5">
    <source>
        <dbReference type="EMBL" id="MEX3528919.1"/>
    </source>
</evidence>
<proteinExistence type="predicted"/>
<dbReference type="InterPro" id="IPR036388">
    <property type="entry name" value="WH-like_DNA-bd_sf"/>
</dbReference>
<dbReference type="InterPro" id="IPR027417">
    <property type="entry name" value="P-loop_NTPase"/>
</dbReference>